<gene>
    <name evidence="4" type="ORF">JAV76_07525</name>
</gene>
<feature type="compositionally biased region" description="Gly residues" evidence="2">
    <location>
        <begin position="159"/>
        <end position="178"/>
    </location>
</feature>
<keyword evidence="1" id="KW-0175">Coiled coil</keyword>
<feature type="compositionally biased region" description="Low complexity" evidence="2">
    <location>
        <begin position="107"/>
        <end position="125"/>
    </location>
</feature>
<feature type="region of interest" description="Disordered" evidence="2">
    <location>
        <begin position="102"/>
        <end position="202"/>
    </location>
</feature>
<name>A0A934I9W0_9MICO</name>
<feature type="chain" id="PRO_5037311788" description="Mucin-associated surface protein" evidence="3">
    <location>
        <begin position="32"/>
        <end position="202"/>
    </location>
</feature>
<evidence type="ECO:0000256" key="1">
    <source>
        <dbReference type="SAM" id="Coils"/>
    </source>
</evidence>
<evidence type="ECO:0000256" key="2">
    <source>
        <dbReference type="SAM" id="MobiDB-lite"/>
    </source>
</evidence>
<reference evidence="4" key="1">
    <citation type="submission" date="2020-12" db="EMBL/GenBank/DDBJ databases">
        <title>Sanguibacter suaedae sp. nov., isolated from Suaeda aralocaspica.</title>
        <authorList>
            <person name="Ma Q."/>
        </authorList>
    </citation>
    <scope>NUCLEOTIDE SEQUENCE</scope>
    <source>
        <strain evidence="4">YZGR15</strain>
    </source>
</reference>
<evidence type="ECO:0000313" key="4">
    <source>
        <dbReference type="EMBL" id="MBI9114860.1"/>
    </source>
</evidence>
<protein>
    <recommendedName>
        <fullName evidence="6">Mucin-associated surface protein</fullName>
    </recommendedName>
</protein>
<keyword evidence="5" id="KW-1185">Reference proteome</keyword>
<feature type="compositionally biased region" description="Low complexity" evidence="2">
    <location>
        <begin position="179"/>
        <end position="196"/>
    </location>
</feature>
<evidence type="ECO:0000313" key="5">
    <source>
        <dbReference type="Proteomes" id="UP000602087"/>
    </source>
</evidence>
<dbReference type="AlphaFoldDB" id="A0A934I9W0"/>
<feature type="signal peptide" evidence="3">
    <location>
        <begin position="1"/>
        <end position="31"/>
    </location>
</feature>
<evidence type="ECO:0000256" key="3">
    <source>
        <dbReference type="SAM" id="SignalP"/>
    </source>
</evidence>
<feature type="coiled-coil region" evidence="1">
    <location>
        <begin position="51"/>
        <end position="78"/>
    </location>
</feature>
<comment type="caution">
    <text evidence="4">The sequence shown here is derived from an EMBL/GenBank/DDBJ whole genome shotgun (WGS) entry which is preliminary data.</text>
</comment>
<dbReference type="Proteomes" id="UP000602087">
    <property type="component" value="Unassembled WGS sequence"/>
</dbReference>
<dbReference type="RefSeq" id="WP_198733426.1">
    <property type="nucleotide sequence ID" value="NZ_JAEINH010000005.1"/>
</dbReference>
<accession>A0A934I9W0</accession>
<keyword evidence="3" id="KW-0732">Signal</keyword>
<organism evidence="4 5">
    <name type="scientific">Sanguibacter suaedae</name>
    <dbReference type="NCBI Taxonomy" id="2795737"/>
    <lineage>
        <taxon>Bacteria</taxon>
        <taxon>Bacillati</taxon>
        <taxon>Actinomycetota</taxon>
        <taxon>Actinomycetes</taxon>
        <taxon>Micrococcales</taxon>
        <taxon>Sanguibacteraceae</taxon>
        <taxon>Sanguibacter</taxon>
    </lineage>
</organism>
<dbReference type="PROSITE" id="PS51257">
    <property type="entry name" value="PROKAR_LIPOPROTEIN"/>
    <property type="match status" value="1"/>
</dbReference>
<feature type="compositionally biased region" description="Pro residues" evidence="2">
    <location>
        <begin position="144"/>
        <end position="156"/>
    </location>
</feature>
<evidence type="ECO:0008006" key="6">
    <source>
        <dbReference type="Google" id="ProtNLM"/>
    </source>
</evidence>
<proteinExistence type="predicted"/>
<sequence>MIVSTPRARGGALATVLLGALLLGGCTQGSASDLDAATAAQLQEAVVLVAHAAADGEHEQALAELDALQRELDLATAGGRVSGARPARIQTALDDVRAELETRAGADADPPGPAVEDAVPTETTVPEPPAPAPTVAPAEEPAGAPVPAPAPVPESPAPGDGGSNGNGNGPGSNNGNGNGPDSNNGKGNGSDKSSGNNGKGKG</sequence>
<dbReference type="EMBL" id="JAEINH010000005">
    <property type="protein sequence ID" value="MBI9114860.1"/>
    <property type="molecule type" value="Genomic_DNA"/>
</dbReference>